<dbReference type="AlphaFoldDB" id="A0A418PUD4"/>
<evidence type="ECO:0000313" key="3">
    <source>
        <dbReference type="Proteomes" id="UP000283522"/>
    </source>
</evidence>
<gene>
    <name evidence="2" type="ORF">D0X99_05360</name>
</gene>
<dbReference type="PROSITE" id="PS51163">
    <property type="entry name" value="YRDC"/>
    <property type="match status" value="1"/>
</dbReference>
<dbReference type="OrthoDB" id="9814580at2"/>
<dbReference type="SUPFAM" id="SSF55821">
    <property type="entry name" value="YrdC/RibB"/>
    <property type="match status" value="1"/>
</dbReference>
<dbReference type="PANTHER" id="PTHR42828">
    <property type="entry name" value="DHBP SYNTHASE RIBB-LIKE ALPHA/BETA DOMAIN-CONTAINING PROTEIN"/>
    <property type="match status" value="1"/>
</dbReference>
<dbReference type="PANTHER" id="PTHR42828:SF3">
    <property type="entry name" value="THREONYLCARBAMOYL-AMP SYNTHASE"/>
    <property type="match status" value="1"/>
</dbReference>
<evidence type="ECO:0000313" key="2">
    <source>
        <dbReference type="EMBL" id="RIW17181.1"/>
    </source>
</evidence>
<protein>
    <submittedName>
        <fullName evidence="2">Threonylcarbamoyl-AMP synthase</fullName>
    </submittedName>
</protein>
<dbReference type="InterPro" id="IPR006070">
    <property type="entry name" value="Sua5-like_dom"/>
</dbReference>
<dbReference type="RefSeq" id="WP_119476619.1">
    <property type="nucleotide sequence ID" value="NZ_QXML01000002.1"/>
</dbReference>
<dbReference type="NCBIfam" id="TIGR00057">
    <property type="entry name" value="L-threonylcarbamoyladenylate synthase"/>
    <property type="match status" value="1"/>
</dbReference>
<proteinExistence type="predicted"/>
<accession>A0A418PUD4</accession>
<dbReference type="InterPro" id="IPR017945">
    <property type="entry name" value="DHBP_synth_RibB-like_a/b_dom"/>
</dbReference>
<dbReference type="Gene3D" id="3.90.870.10">
    <property type="entry name" value="DHBP synthase"/>
    <property type="match status" value="1"/>
</dbReference>
<dbReference type="EMBL" id="QXML01000002">
    <property type="protein sequence ID" value="RIW17181.1"/>
    <property type="molecule type" value="Genomic_DNA"/>
</dbReference>
<feature type="domain" description="YrdC-like" evidence="1">
    <location>
        <begin position="15"/>
        <end position="203"/>
    </location>
</feature>
<dbReference type="Pfam" id="PF01300">
    <property type="entry name" value="Sua5_yciO_yrdC"/>
    <property type="match status" value="1"/>
</dbReference>
<sequence>MAAEFIRLYEQNPDPKRVRQVVEVLRNGGVIIYPTDTVYGMGCDITNQRAVEKICKIKGINPKKHNFSFVCADLSNIAQYTRVITKPVFKMMKKGLPGPFTFILEASSQVPKILHSNKKTVGIRVPDHSIPKAIVEELGQPILSTSIRDEDDVIEYSTDPELIFEKYQHLVDLVIDGGYGQNVASTILDCTGDEVVVVREGLGQLEDIL</sequence>
<dbReference type="Proteomes" id="UP000283522">
    <property type="component" value="Unassembled WGS sequence"/>
</dbReference>
<name>A0A418PUD4_9BACT</name>
<comment type="caution">
    <text evidence="2">The sequence shown here is derived from an EMBL/GenBank/DDBJ whole genome shotgun (WGS) entry which is preliminary data.</text>
</comment>
<organism evidence="2 3">
    <name type="scientific">Algoriphagus lacus</name>
    <dbReference type="NCBI Taxonomy" id="2056311"/>
    <lineage>
        <taxon>Bacteria</taxon>
        <taxon>Pseudomonadati</taxon>
        <taxon>Bacteroidota</taxon>
        <taxon>Cytophagia</taxon>
        <taxon>Cytophagales</taxon>
        <taxon>Cyclobacteriaceae</taxon>
        <taxon>Algoriphagus</taxon>
    </lineage>
</organism>
<evidence type="ECO:0000259" key="1">
    <source>
        <dbReference type="PROSITE" id="PS51163"/>
    </source>
</evidence>
<keyword evidence="3" id="KW-1185">Reference proteome</keyword>
<dbReference type="GO" id="GO:0003725">
    <property type="term" value="F:double-stranded RNA binding"/>
    <property type="evidence" value="ECO:0007669"/>
    <property type="project" value="InterPro"/>
</dbReference>
<reference evidence="2 3" key="1">
    <citation type="submission" date="2018-09" db="EMBL/GenBank/DDBJ databases">
        <authorList>
            <person name="Wang X."/>
            <person name="Du Z."/>
        </authorList>
    </citation>
    <scope>NUCLEOTIDE SEQUENCE [LARGE SCALE GENOMIC DNA]</scope>
    <source>
        <strain evidence="2 3">N3</strain>
    </source>
</reference>
<dbReference type="InterPro" id="IPR052532">
    <property type="entry name" value="SUA5_domain"/>
</dbReference>